<dbReference type="InterPro" id="IPR043129">
    <property type="entry name" value="ATPase_NBD"/>
</dbReference>
<dbReference type="EC" id="2.7.1.30" evidence="10"/>
<feature type="domain" description="Carbohydrate kinase FGGY N-terminal" evidence="8">
    <location>
        <begin position="16"/>
        <end position="259"/>
    </location>
</feature>
<dbReference type="Pfam" id="PF00370">
    <property type="entry name" value="FGGY_N"/>
    <property type="match status" value="1"/>
</dbReference>
<evidence type="ECO:0000259" key="9">
    <source>
        <dbReference type="Pfam" id="PF02782"/>
    </source>
</evidence>
<dbReference type="SUPFAM" id="SSF53067">
    <property type="entry name" value="Actin-like ATPase domain"/>
    <property type="match status" value="2"/>
</dbReference>
<evidence type="ECO:0000256" key="7">
    <source>
        <dbReference type="RuleBase" id="RU003733"/>
    </source>
</evidence>
<dbReference type="Proteomes" id="UP000001929">
    <property type="component" value="Chromosome"/>
</dbReference>
<dbReference type="HOGENOM" id="CLU_009281_2_3_5"/>
<evidence type="ECO:0000256" key="6">
    <source>
        <dbReference type="ARBA" id="ARBA00022840"/>
    </source>
</evidence>
<feature type="domain" description="Carbohydrate kinase FGGY C-terminal" evidence="9">
    <location>
        <begin position="272"/>
        <end position="456"/>
    </location>
</feature>
<evidence type="ECO:0000256" key="5">
    <source>
        <dbReference type="ARBA" id="ARBA00022798"/>
    </source>
</evidence>
<dbReference type="KEGG" id="rru:Rru_A3461"/>
<proteinExistence type="inferred from homology"/>
<dbReference type="InterPro" id="IPR018484">
    <property type="entry name" value="FGGY_N"/>
</dbReference>
<dbReference type="EnsemblBacteria" id="ABC24255">
    <property type="protein sequence ID" value="ABC24255"/>
    <property type="gene ID" value="Rru_A3461"/>
</dbReference>
<dbReference type="NCBIfam" id="NF000756">
    <property type="entry name" value="PRK00047.1"/>
    <property type="match status" value="1"/>
</dbReference>
<keyword evidence="6" id="KW-0067">ATP-binding</keyword>
<dbReference type="InterPro" id="IPR000577">
    <property type="entry name" value="Carb_kinase_FGGY"/>
</dbReference>
<dbReference type="GO" id="GO:0005524">
    <property type="term" value="F:ATP binding"/>
    <property type="evidence" value="ECO:0007669"/>
    <property type="project" value="UniProtKB-KW"/>
</dbReference>
<dbReference type="PROSITE" id="PS00445">
    <property type="entry name" value="FGGY_KINASES_2"/>
    <property type="match status" value="1"/>
</dbReference>
<dbReference type="eggNOG" id="COG0554">
    <property type="taxonomic scope" value="Bacteria"/>
</dbReference>
<accession>Q2RNP0</accession>
<dbReference type="CDD" id="cd07786">
    <property type="entry name" value="FGGY_EcGK_like"/>
    <property type="match status" value="1"/>
</dbReference>
<evidence type="ECO:0000256" key="3">
    <source>
        <dbReference type="ARBA" id="ARBA00022741"/>
    </source>
</evidence>
<dbReference type="STRING" id="269796.Rru_A3461"/>
<dbReference type="GO" id="GO:0019563">
    <property type="term" value="P:glycerol catabolic process"/>
    <property type="evidence" value="ECO:0007669"/>
    <property type="project" value="TreeGrafter"/>
</dbReference>
<dbReference type="GO" id="GO:0004370">
    <property type="term" value="F:glycerol kinase activity"/>
    <property type="evidence" value="ECO:0007669"/>
    <property type="project" value="UniProtKB-EC"/>
</dbReference>
<sequence length="505" mass="53896">MNAKARKKMIIRDDLILAIDQGTSGTRALLFDQHGPVHSGGRLALAPTHPRDGWVEIDPEDIWLDVLTAWRQVLEGSGADHVTAIALATQRDTTIVWDRRTGKPVYNAISWLDRRGAARCRELVETGYESLVRVRSGLVVDSAFAATKVAWILENVEGARAAAEAGHLAFGTVDSFLLWRLTGGAVHATDASNASRTMLFNIHSQRWDADLLALFGVPWQMMPEVRDSACVFGHTDRAGFGRPIPIAAMIGDQSAALIGQGCLTPGMIKAGMGASCVMIANTGPTALASRHGLLTSIAYRLDGEVTYALEGTVFSAGAAIGWLSESLGVIERPEITELLARGMKGNRGVYMVPAFSGLGAPYWDPGARGAIFGLSHDTGVPELARAALESVAYQAYDLLEAMIADGLPRPAVLRVEGAMSANDWLLSFLANILEVPVERPAIAETAAMGAALLAGVHLGLYGSLDAAGNAWEGNGRFDPAIDPAYRRQLLDGWRKAVGRVQESAP</sequence>
<dbReference type="FunFam" id="3.30.420.40:FF:000008">
    <property type="entry name" value="Glycerol kinase"/>
    <property type="match status" value="1"/>
</dbReference>
<evidence type="ECO:0000313" key="10">
    <source>
        <dbReference type="EMBL" id="ABC24255.1"/>
    </source>
</evidence>
<keyword evidence="5" id="KW-0319">Glycerol metabolism</keyword>
<dbReference type="PATRIC" id="fig|269796.9.peg.3577"/>
<protein>
    <submittedName>
        <fullName evidence="10">Carbohydrate kinase, FGGY</fullName>
        <ecNumber evidence="10">2.7.1.30</ecNumber>
    </submittedName>
</protein>
<name>Q2RNP0_RHORT</name>
<keyword evidence="4 7" id="KW-0418">Kinase</keyword>
<keyword evidence="2 7" id="KW-0808">Transferase</keyword>
<dbReference type="AlphaFoldDB" id="Q2RNP0"/>
<keyword evidence="11" id="KW-1185">Reference proteome</keyword>
<dbReference type="GO" id="GO:0005829">
    <property type="term" value="C:cytosol"/>
    <property type="evidence" value="ECO:0007669"/>
    <property type="project" value="TreeGrafter"/>
</dbReference>
<dbReference type="RefSeq" id="WP_011391208.1">
    <property type="nucleotide sequence ID" value="NC_007643.1"/>
</dbReference>
<comment type="similarity">
    <text evidence="1 7">Belongs to the FGGY kinase family.</text>
</comment>
<dbReference type="PANTHER" id="PTHR10196">
    <property type="entry name" value="SUGAR KINASE"/>
    <property type="match status" value="1"/>
</dbReference>
<dbReference type="Pfam" id="PF02782">
    <property type="entry name" value="FGGY_C"/>
    <property type="match status" value="1"/>
</dbReference>
<evidence type="ECO:0000259" key="8">
    <source>
        <dbReference type="Pfam" id="PF00370"/>
    </source>
</evidence>
<evidence type="ECO:0000256" key="2">
    <source>
        <dbReference type="ARBA" id="ARBA00022679"/>
    </source>
</evidence>
<evidence type="ECO:0000313" key="11">
    <source>
        <dbReference type="Proteomes" id="UP000001929"/>
    </source>
</evidence>
<dbReference type="PhylomeDB" id="Q2RNP0"/>
<dbReference type="PIRSF" id="PIRSF000538">
    <property type="entry name" value="GlpK"/>
    <property type="match status" value="1"/>
</dbReference>
<organism evidence="10 11">
    <name type="scientific">Rhodospirillum rubrum (strain ATCC 11170 / ATH 1.1.1 / DSM 467 / LMG 4362 / NCIMB 8255 / S1)</name>
    <dbReference type="NCBI Taxonomy" id="269796"/>
    <lineage>
        <taxon>Bacteria</taxon>
        <taxon>Pseudomonadati</taxon>
        <taxon>Pseudomonadota</taxon>
        <taxon>Alphaproteobacteria</taxon>
        <taxon>Rhodospirillales</taxon>
        <taxon>Rhodospirillaceae</taxon>
        <taxon>Rhodospirillum</taxon>
    </lineage>
</organism>
<dbReference type="PANTHER" id="PTHR10196:SF78">
    <property type="entry name" value="GLYCEROL KINASE"/>
    <property type="match status" value="1"/>
</dbReference>
<dbReference type="Gene3D" id="3.30.420.40">
    <property type="match status" value="2"/>
</dbReference>
<dbReference type="EMBL" id="CP000230">
    <property type="protein sequence ID" value="ABC24255.1"/>
    <property type="molecule type" value="Genomic_DNA"/>
</dbReference>
<keyword evidence="3" id="KW-0547">Nucleotide-binding</keyword>
<reference evidence="10 11" key="1">
    <citation type="journal article" date="2011" name="Stand. Genomic Sci.">
        <title>Complete genome sequence of Rhodospirillum rubrum type strain (S1).</title>
        <authorList>
            <person name="Munk A.C."/>
            <person name="Copeland A."/>
            <person name="Lucas S."/>
            <person name="Lapidus A."/>
            <person name="Del Rio T.G."/>
            <person name="Barry K."/>
            <person name="Detter J.C."/>
            <person name="Hammon N."/>
            <person name="Israni S."/>
            <person name="Pitluck S."/>
            <person name="Brettin T."/>
            <person name="Bruce D."/>
            <person name="Han C."/>
            <person name="Tapia R."/>
            <person name="Gilna P."/>
            <person name="Schmutz J."/>
            <person name="Larimer F."/>
            <person name="Land M."/>
            <person name="Kyrpides N.C."/>
            <person name="Mavromatis K."/>
            <person name="Richardson P."/>
            <person name="Rohde M."/>
            <person name="Goker M."/>
            <person name="Klenk H.P."/>
            <person name="Zhang Y."/>
            <person name="Roberts G.P."/>
            <person name="Reslewic S."/>
            <person name="Schwartz D.C."/>
        </authorList>
    </citation>
    <scope>NUCLEOTIDE SEQUENCE [LARGE SCALE GENOMIC DNA]</scope>
    <source>
        <strain evidence="11">ATCC 11170 / ATH 1.1.1 / DSM 467 / LMG 4362 / NCIMB 8255 / S1</strain>
    </source>
</reference>
<dbReference type="InterPro" id="IPR018483">
    <property type="entry name" value="Carb_kinase_FGGY_CS"/>
</dbReference>
<evidence type="ECO:0000256" key="1">
    <source>
        <dbReference type="ARBA" id="ARBA00009156"/>
    </source>
</evidence>
<gene>
    <name evidence="10" type="ordered locus">Rru_A3461</name>
</gene>
<evidence type="ECO:0000256" key="4">
    <source>
        <dbReference type="ARBA" id="ARBA00022777"/>
    </source>
</evidence>
<dbReference type="InterPro" id="IPR018485">
    <property type="entry name" value="FGGY_C"/>
</dbReference>